<dbReference type="GO" id="GO:1904669">
    <property type="term" value="P:ATP export"/>
    <property type="evidence" value="ECO:0007669"/>
    <property type="project" value="UniProtKB-ARBA"/>
</dbReference>
<gene>
    <name evidence="10" type="ORF">PECUL_23A032408</name>
</gene>
<protein>
    <submittedName>
        <fullName evidence="10">Calcium homeostasis modulator 3</fullName>
    </submittedName>
</protein>
<keyword evidence="4 9" id="KW-0812">Transmembrane</keyword>
<evidence type="ECO:0000256" key="9">
    <source>
        <dbReference type="SAM" id="Phobius"/>
    </source>
</evidence>
<keyword evidence="11" id="KW-1185">Reference proteome</keyword>
<dbReference type="EMBL" id="OW240922">
    <property type="protein sequence ID" value="CAH2322451.1"/>
    <property type="molecule type" value="Genomic_DNA"/>
</dbReference>
<evidence type="ECO:0000256" key="4">
    <source>
        <dbReference type="ARBA" id="ARBA00022692"/>
    </source>
</evidence>
<name>A0AAD1TAA0_PELCU</name>
<dbReference type="GO" id="GO:0005886">
    <property type="term" value="C:plasma membrane"/>
    <property type="evidence" value="ECO:0007669"/>
    <property type="project" value="TreeGrafter"/>
</dbReference>
<sequence>MEKFKMVFQYFQSNSESIMNGICGLLALASVKMYKSMEFNCPCLPNYNMAYGMGIMFVPPVALFLVGLMVNRQSVIMIEEWKRPTGYRRKDFAIVNSLFASPRSPVVRYMCTNVIQRAMVAPVVWILTALLDGKCFVCAFSGSVDPDKFPGFENSTSLELQLLLNKVPCKDDALIRNNTSRKAVSTYLKCWSQAVYHKALEDLAFGWGILLLLIVLAFLARSLKPCFDQTAFLQTRYWSNYIDIEQKIFDETCCAHARDFAHKCILYFFESMHNEMKVRHFTLNKKSDDEEDHLHGITDHEQVNNLLKSWYQSKPPLCINHPTLRQHAKAKNTTYNEDDDNEKQTDV</sequence>
<keyword evidence="7 9" id="KW-0472">Membrane</keyword>
<dbReference type="Pfam" id="PF14798">
    <property type="entry name" value="Ca_hom_mod"/>
    <property type="match status" value="1"/>
</dbReference>
<proteinExistence type="inferred from homology"/>
<comment type="similarity">
    <text evidence="2">Belongs to the CALHM family.</text>
</comment>
<evidence type="ECO:0000256" key="8">
    <source>
        <dbReference type="ARBA" id="ARBA00023303"/>
    </source>
</evidence>
<evidence type="ECO:0000256" key="5">
    <source>
        <dbReference type="ARBA" id="ARBA00022989"/>
    </source>
</evidence>
<evidence type="ECO:0000256" key="1">
    <source>
        <dbReference type="ARBA" id="ARBA00004141"/>
    </source>
</evidence>
<evidence type="ECO:0000256" key="6">
    <source>
        <dbReference type="ARBA" id="ARBA00023065"/>
    </source>
</evidence>
<feature type="transmembrane region" description="Helical" evidence="9">
    <location>
        <begin position="49"/>
        <end position="70"/>
    </location>
</feature>
<organism evidence="10 11">
    <name type="scientific">Pelobates cultripes</name>
    <name type="common">Western spadefoot toad</name>
    <dbReference type="NCBI Taxonomy" id="61616"/>
    <lineage>
        <taxon>Eukaryota</taxon>
        <taxon>Metazoa</taxon>
        <taxon>Chordata</taxon>
        <taxon>Craniata</taxon>
        <taxon>Vertebrata</taxon>
        <taxon>Euteleostomi</taxon>
        <taxon>Amphibia</taxon>
        <taxon>Batrachia</taxon>
        <taxon>Anura</taxon>
        <taxon>Pelobatoidea</taxon>
        <taxon>Pelobatidae</taxon>
        <taxon>Pelobates</taxon>
    </lineage>
</organism>
<dbReference type="InterPro" id="IPR029569">
    <property type="entry name" value="CALHM"/>
</dbReference>
<feature type="transmembrane region" description="Helical" evidence="9">
    <location>
        <begin position="203"/>
        <end position="220"/>
    </location>
</feature>
<keyword evidence="8" id="KW-0407">Ion channel</keyword>
<keyword evidence="6" id="KW-0406">Ion transport</keyword>
<dbReference type="PANTHER" id="PTHR32261">
    <property type="entry name" value="CALCIUM HOMEOSTASIS MODULATOR PROTEIN"/>
    <property type="match status" value="1"/>
</dbReference>
<accession>A0AAD1TAA0</accession>
<dbReference type="GO" id="GO:0005261">
    <property type="term" value="F:monoatomic cation channel activity"/>
    <property type="evidence" value="ECO:0007669"/>
    <property type="project" value="TreeGrafter"/>
</dbReference>
<evidence type="ECO:0000256" key="2">
    <source>
        <dbReference type="ARBA" id="ARBA00008497"/>
    </source>
</evidence>
<reference evidence="10" key="1">
    <citation type="submission" date="2022-03" db="EMBL/GenBank/DDBJ databases">
        <authorList>
            <person name="Alioto T."/>
            <person name="Alioto T."/>
            <person name="Gomez Garrido J."/>
        </authorList>
    </citation>
    <scope>NUCLEOTIDE SEQUENCE</scope>
</reference>
<dbReference type="AlphaFoldDB" id="A0AAD1TAA0"/>
<dbReference type="PANTHER" id="PTHR32261:SF7">
    <property type="entry name" value="CALCIUM HOMEOSTASIS MODULATOR PROTEIN 3"/>
    <property type="match status" value="1"/>
</dbReference>
<evidence type="ECO:0000313" key="10">
    <source>
        <dbReference type="EMBL" id="CAH2322451.1"/>
    </source>
</evidence>
<dbReference type="Proteomes" id="UP001295444">
    <property type="component" value="Chromosome 11"/>
</dbReference>
<evidence type="ECO:0000313" key="11">
    <source>
        <dbReference type="Proteomes" id="UP001295444"/>
    </source>
</evidence>
<evidence type="ECO:0000256" key="3">
    <source>
        <dbReference type="ARBA" id="ARBA00022448"/>
    </source>
</evidence>
<keyword evidence="5 9" id="KW-1133">Transmembrane helix</keyword>
<comment type="subcellular location">
    <subcellularLocation>
        <location evidence="1">Membrane</location>
        <topology evidence="1">Multi-pass membrane protein</topology>
    </subcellularLocation>
</comment>
<evidence type="ECO:0000256" key="7">
    <source>
        <dbReference type="ARBA" id="ARBA00023136"/>
    </source>
</evidence>
<keyword evidence="3" id="KW-0813">Transport</keyword>